<evidence type="ECO:0000256" key="2">
    <source>
        <dbReference type="ARBA" id="ARBA00022679"/>
    </source>
</evidence>
<evidence type="ECO:0000259" key="8">
    <source>
        <dbReference type="Pfam" id="PF00370"/>
    </source>
</evidence>
<dbReference type="Pfam" id="PF00370">
    <property type="entry name" value="FGGY_N"/>
    <property type="match status" value="1"/>
</dbReference>
<keyword evidence="11" id="KW-1185">Reference proteome</keyword>
<dbReference type="PANTHER" id="PTHR10196:SF93">
    <property type="entry name" value="L-RHAMNULOKINASE"/>
    <property type="match status" value="1"/>
</dbReference>
<dbReference type="GO" id="GO:0005829">
    <property type="term" value="C:cytosol"/>
    <property type="evidence" value="ECO:0007669"/>
    <property type="project" value="TreeGrafter"/>
</dbReference>
<dbReference type="RefSeq" id="WP_013566285.1">
    <property type="nucleotide sequence ID" value="NC_014962.1"/>
</dbReference>
<evidence type="ECO:0000313" key="11">
    <source>
        <dbReference type="Proteomes" id="UP000008631"/>
    </source>
</evidence>
<dbReference type="SUPFAM" id="SSF53067">
    <property type="entry name" value="Actin-like ATPase domain"/>
    <property type="match status" value="2"/>
</dbReference>
<dbReference type="PIRSF" id="PIRSF000538">
    <property type="entry name" value="GlpK"/>
    <property type="match status" value="1"/>
</dbReference>
<keyword evidence="5" id="KW-0067">ATP-binding</keyword>
<dbReference type="HOGENOM" id="CLU_039395_0_1_0"/>
<keyword evidence="3" id="KW-0547">Nucleotide-binding</keyword>
<dbReference type="eggNOG" id="COG1070">
    <property type="taxonomic scope" value="Bacteria"/>
</dbReference>
<organism evidence="10 11">
    <name type="scientific">Isosphaera pallida (strain ATCC 43644 / DSM 9630 / IS1B)</name>
    <dbReference type="NCBI Taxonomy" id="575540"/>
    <lineage>
        <taxon>Bacteria</taxon>
        <taxon>Pseudomonadati</taxon>
        <taxon>Planctomycetota</taxon>
        <taxon>Planctomycetia</taxon>
        <taxon>Isosphaerales</taxon>
        <taxon>Isosphaeraceae</taxon>
        <taxon>Isosphaera</taxon>
    </lineage>
</organism>
<evidence type="ECO:0000256" key="7">
    <source>
        <dbReference type="ARBA" id="ARBA00023308"/>
    </source>
</evidence>
<dbReference type="Gene3D" id="3.30.420.40">
    <property type="match status" value="2"/>
</dbReference>
<reference evidence="10 11" key="2">
    <citation type="journal article" date="2011" name="Stand. Genomic Sci.">
        <title>Complete genome sequence of Isosphaera pallida type strain (IS1B).</title>
        <authorList>
            <consortium name="US DOE Joint Genome Institute (JGI-PGF)"/>
            <person name="Goker M."/>
            <person name="Cleland D."/>
            <person name="Saunders E."/>
            <person name="Lapidus A."/>
            <person name="Nolan M."/>
            <person name="Lucas S."/>
            <person name="Hammon N."/>
            <person name="Deshpande S."/>
            <person name="Cheng J.F."/>
            <person name="Tapia R."/>
            <person name="Han C."/>
            <person name="Goodwin L."/>
            <person name="Pitluck S."/>
            <person name="Liolios K."/>
            <person name="Pagani I."/>
            <person name="Ivanova N."/>
            <person name="Mavromatis K."/>
            <person name="Pati A."/>
            <person name="Chen A."/>
            <person name="Palaniappan K."/>
            <person name="Land M."/>
            <person name="Hauser L."/>
            <person name="Chang Y.J."/>
            <person name="Jeffries C.D."/>
            <person name="Detter J.C."/>
            <person name="Beck B."/>
            <person name="Woyke T."/>
            <person name="Bristow J."/>
            <person name="Eisen J.A."/>
            <person name="Markowitz V."/>
            <person name="Hugenholtz P."/>
            <person name="Kyrpides N.C."/>
            <person name="Klenk H.P."/>
        </authorList>
    </citation>
    <scope>NUCLEOTIDE SEQUENCE [LARGE SCALE GENOMIC DNA]</scope>
    <source>
        <strain evidence="11">ATCC 43644 / DSM 9630 / IS1B</strain>
    </source>
</reference>
<dbReference type="GO" id="GO:0004370">
    <property type="term" value="F:glycerol kinase activity"/>
    <property type="evidence" value="ECO:0007669"/>
    <property type="project" value="TreeGrafter"/>
</dbReference>
<dbReference type="CDD" id="cd07771">
    <property type="entry name" value="ASKHA_NBD_FGGY_RhaB-like"/>
    <property type="match status" value="1"/>
</dbReference>
<dbReference type="GO" id="GO:0006071">
    <property type="term" value="P:glycerol metabolic process"/>
    <property type="evidence" value="ECO:0007669"/>
    <property type="project" value="TreeGrafter"/>
</dbReference>
<dbReference type="PANTHER" id="PTHR10196">
    <property type="entry name" value="SUGAR KINASE"/>
    <property type="match status" value="1"/>
</dbReference>
<evidence type="ECO:0000256" key="3">
    <source>
        <dbReference type="ARBA" id="ARBA00022741"/>
    </source>
</evidence>
<evidence type="ECO:0000256" key="4">
    <source>
        <dbReference type="ARBA" id="ARBA00022777"/>
    </source>
</evidence>
<dbReference type="GO" id="GO:0008993">
    <property type="term" value="F:rhamnulokinase activity"/>
    <property type="evidence" value="ECO:0007669"/>
    <property type="project" value="InterPro"/>
</dbReference>
<dbReference type="KEGG" id="ipa:Isop_3440"/>
<dbReference type="Pfam" id="PF02782">
    <property type="entry name" value="FGGY_C"/>
    <property type="match status" value="1"/>
</dbReference>
<reference key="1">
    <citation type="submission" date="2010-11" db="EMBL/GenBank/DDBJ databases">
        <title>The complete sequence of chromosome of Isophaera pallida ATCC 43644.</title>
        <authorList>
            <consortium name="US DOE Joint Genome Institute (JGI-PGF)"/>
            <person name="Lucas S."/>
            <person name="Copeland A."/>
            <person name="Lapidus A."/>
            <person name="Bruce D."/>
            <person name="Goodwin L."/>
            <person name="Pitluck S."/>
            <person name="Kyrpides N."/>
            <person name="Mavromatis K."/>
            <person name="Pagani I."/>
            <person name="Ivanova N."/>
            <person name="Saunders E."/>
            <person name="Brettin T."/>
            <person name="Detter J.C."/>
            <person name="Han C."/>
            <person name="Tapia R."/>
            <person name="Land M."/>
            <person name="Hauser L."/>
            <person name="Markowitz V."/>
            <person name="Cheng J.-F."/>
            <person name="Hugenholtz P."/>
            <person name="Woyke T."/>
            <person name="Wu D."/>
            <person name="Eisen J.A."/>
        </authorList>
    </citation>
    <scope>NUCLEOTIDE SEQUENCE</scope>
    <source>
        <strain>ATCC 43644</strain>
    </source>
</reference>
<dbReference type="InterPro" id="IPR018485">
    <property type="entry name" value="FGGY_C"/>
</dbReference>
<evidence type="ECO:0000259" key="9">
    <source>
        <dbReference type="Pfam" id="PF02782"/>
    </source>
</evidence>
<dbReference type="STRING" id="575540.Isop_3440"/>
<dbReference type="InParanoid" id="E8QWV8"/>
<dbReference type="InterPro" id="IPR013449">
    <property type="entry name" value="Rhamnulokinase"/>
</dbReference>
<dbReference type="InterPro" id="IPR018484">
    <property type="entry name" value="FGGY_N"/>
</dbReference>
<dbReference type="InterPro" id="IPR043129">
    <property type="entry name" value="ATPase_NBD"/>
</dbReference>
<keyword evidence="7" id="KW-0684">Rhamnose metabolism</keyword>
<dbReference type="GO" id="GO:0005524">
    <property type="term" value="F:ATP binding"/>
    <property type="evidence" value="ECO:0007669"/>
    <property type="project" value="UniProtKB-KW"/>
</dbReference>
<accession>E8QWV8</accession>
<gene>
    <name evidence="10" type="ordered locus">Isop_3440</name>
</gene>
<dbReference type="Proteomes" id="UP000008631">
    <property type="component" value="Chromosome"/>
</dbReference>
<dbReference type="GO" id="GO:0019301">
    <property type="term" value="P:rhamnose catabolic process"/>
    <property type="evidence" value="ECO:0007669"/>
    <property type="project" value="InterPro"/>
</dbReference>
<keyword evidence="6" id="KW-1015">Disulfide bond</keyword>
<evidence type="ECO:0000313" key="10">
    <source>
        <dbReference type="EMBL" id="ADV63997.1"/>
    </source>
</evidence>
<protein>
    <submittedName>
        <fullName evidence="10">Carbohydrate kinase, FGGY</fullName>
    </submittedName>
</protein>
<feature type="domain" description="Carbohydrate kinase FGGY C-terminal" evidence="9">
    <location>
        <begin position="259"/>
        <end position="449"/>
    </location>
</feature>
<keyword evidence="4 10" id="KW-0418">Kinase</keyword>
<proteinExistence type="inferred from homology"/>
<dbReference type="OrthoDB" id="9761504at2"/>
<sequence>MTATSDYLALDLGAESGRGLLGRFDGHRLTLEEVHRFPNVPVRLMRTLHWDLPRLFNDIKDTIRKARLNQARLDAVGVDTWGVDFGLIGKGDTLLGNPVHYRDERTQGIPEKVFETLPREELYNLTGLQILPFNTVFQLIAMKRAESPLLECAETLLMMPDLVNWLLTGRRVCEYTDSSTSQLLDPRTRNWSDEVCRRLDLPRSILPDLIPPGTELGTLLPSVAEETGAHGLAVIAPATHDTASAVAAVPARGDSDWCYLSSGTWSLMGIETPAPIINETTSQLNFTNEGGIDGTTRVLKNIMGLWIVQECRRAWERSTGREWTYDDLIPRAYSAAPFVSLIDPDDPRFLPPGDMPGRIAALCRETGQPEPADEGAVLRCAMESLALKYRVVVEMLERISGRPIRTIHIVGGGTQNTLLCQFTADATGRVVLAGPIEATAIGNLLVQAMGRGKLSGLKELREVVARSFPLAEYEPRDRAAWDDAAGRFAELTARRG</sequence>
<name>E8QWV8_ISOPI</name>
<evidence type="ECO:0000256" key="6">
    <source>
        <dbReference type="ARBA" id="ARBA00023157"/>
    </source>
</evidence>
<evidence type="ECO:0000256" key="1">
    <source>
        <dbReference type="ARBA" id="ARBA00009156"/>
    </source>
</evidence>
<feature type="domain" description="Carbohydrate kinase FGGY N-terminal" evidence="8">
    <location>
        <begin position="8"/>
        <end position="246"/>
    </location>
</feature>
<evidence type="ECO:0000256" key="5">
    <source>
        <dbReference type="ARBA" id="ARBA00022840"/>
    </source>
</evidence>
<dbReference type="InterPro" id="IPR000577">
    <property type="entry name" value="Carb_kinase_FGGY"/>
</dbReference>
<dbReference type="AlphaFoldDB" id="E8QWV8"/>
<keyword evidence="2" id="KW-0808">Transferase</keyword>
<comment type="similarity">
    <text evidence="1">Belongs to the FGGY kinase family.</text>
</comment>
<dbReference type="FunCoup" id="E8QWV8">
    <property type="interactions" value="75"/>
</dbReference>
<dbReference type="EMBL" id="CP002353">
    <property type="protein sequence ID" value="ADV63997.1"/>
    <property type="molecule type" value="Genomic_DNA"/>
</dbReference>